<dbReference type="InterPro" id="IPR038441">
    <property type="entry name" value="THAP_Znf_sf"/>
</dbReference>
<proteinExistence type="predicted"/>
<evidence type="ECO:0000259" key="5">
    <source>
        <dbReference type="Pfam" id="PF05485"/>
    </source>
</evidence>
<dbReference type="RefSeq" id="XP_029341784.1">
    <property type="nucleotide sequence ID" value="XM_029485924.1"/>
</dbReference>
<dbReference type="Gene3D" id="6.20.210.20">
    <property type="entry name" value="THAP domain"/>
    <property type="match status" value="1"/>
</dbReference>
<dbReference type="GO" id="GO:0008270">
    <property type="term" value="F:zinc ion binding"/>
    <property type="evidence" value="ECO:0007669"/>
    <property type="project" value="UniProtKB-KW"/>
</dbReference>
<dbReference type="OrthoDB" id="6616931at2759"/>
<dbReference type="InterPro" id="IPR006612">
    <property type="entry name" value="THAP_Znf"/>
</dbReference>
<accession>A0A8R2NNA7</accession>
<feature type="domain" description="THAP-type" evidence="5">
    <location>
        <begin position="2"/>
        <end position="66"/>
    </location>
</feature>
<dbReference type="EnsemblMetazoa" id="XM_029485924.1">
    <property type="protein sequence ID" value="XP_029341784.1"/>
    <property type="gene ID" value="LOC115033417"/>
</dbReference>
<evidence type="ECO:0000256" key="1">
    <source>
        <dbReference type="ARBA" id="ARBA00022723"/>
    </source>
</evidence>
<dbReference type="GO" id="GO:0003677">
    <property type="term" value="F:DNA binding"/>
    <property type="evidence" value="ECO:0007669"/>
    <property type="project" value="UniProtKB-KW"/>
</dbReference>
<evidence type="ECO:0000313" key="6">
    <source>
        <dbReference type="EnsemblMetazoa" id="XP_029341784.1"/>
    </source>
</evidence>
<dbReference type="KEGG" id="api:115033417"/>
<reference evidence="7" key="1">
    <citation type="submission" date="2010-06" db="EMBL/GenBank/DDBJ databases">
        <authorList>
            <person name="Jiang H."/>
            <person name="Abraham K."/>
            <person name="Ali S."/>
            <person name="Alsbrooks S.L."/>
            <person name="Anim B.N."/>
            <person name="Anosike U.S."/>
            <person name="Attaway T."/>
            <person name="Bandaranaike D.P."/>
            <person name="Battles P.K."/>
            <person name="Bell S.N."/>
            <person name="Bell A.V."/>
            <person name="Beltran B."/>
            <person name="Bickham C."/>
            <person name="Bustamante Y."/>
            <person name="Caleb T."/>
            <person name="Canada A."/>
            <person name="Cardenas V."/>
            <person name="Carter K."/>
            <person name="Chacko J."/>
            <person name="Chandrabose M.N."/>
            <person name="Chavez D."/>
            <person name="Chavez A."/>
            <person name="Chen L."/>
            <person name="Chu H.-S."/>
            <person name="Claassen K.J."/>
            <person name="Cockrell R."/>
            <person name="Collins M."/>
            <person name="Cooper J.A."/>
            <person name="Cree A."/>
            <person name="Curry S.M."/>
            <person name="Da Y."/>
            <person name="Dao M.D."/>
            <person name="Das B."/>
            <person name="Davila M.-L."/>
            <person name="Davy-Carroll L."/>
            <person name="Denson S."/>
            <person name="Dinh H."/>
            <person name="Ebong V.E."/>
            <person name="Edwards J.R."/>
            <person name="Egan A."/>
            <person name="El-Daye J."/>
            <person name="Escobedo L."/>
            <person name="Fernandez S."/>
            <person name="Fernando P.R."/>
            <person name="Flagg N."/>
            <person name="Forbes L.D."/>
            <person name="Fowler R.G."/>
            <person name="Fu Q."/>
            <person name="Gabisi R.A."/>
            <person name="Ganer J."/>
            <person name="Garbino Pronczuk A."/>
            <person name="Garcia R.M."/>
            <person name="Garner T."/>
            <person name="Garrett T.E."/>
            <person name="Gonzalez D.A."/>
            <person name="Hamid H."/>
            <person name="Hawkins E.S."/>
            <person name="Hirani K."/>
            <person name="Hogues M.E."/>
            <person name="Hollins B."/>
            <person name="Hsiao C.-H."/>
            <person name="Jabil R."/>
            <person name="James M.L."/>
            <person name="Jhangiani S.N."/>
            <person name="Johnson B."/>
            <person name="Johnson Q."/>
            <person name="Joshi V."/>
            <person name="Kalu J.B."/>
            <person name="Kam C."/>
            <person name="Kashfia A."/>
            <person name="Keebler J."/>
            <person name="Kisamo H."/>
            <person name="Kovar C.L."/>
            <person name="Lago L.A."/>
            <person name="Lai C.-Y."/>
            <person name="Laidlaw J."/>
            <person name="Lara F."/>
            <person name="Le T.-K."/>
            <person name="Lee S.L."/>
            <person name="Legall F.H."/>
            <person name="Lemon S.J."/>
            <person name="Lewis L.R."/>
            <person name="Li B."/>
            <person name="Liu Y."/>
            <person name="Liu Y.-S."/>
            <person name="Lopez J."/>
            <person name="Lozado R.J."/>
            <person name="Lu J."/>
            <person name="Madu R.C."/>
            <person name="Maheshwari M."/>
            <person name="Maheshwari R."/>
            <person name="Malloy K."/>
            <person name="Martinez E."/>
            <person name="Mathew T."/>
            <person name="Mercado I.C."/>
            <person name="Mercado C."/>
            <person name="Meyer B."/>
            <person name="Montgomery K."/>
            <person name="Morgan M.B."/>
            <person name="Munidasa M."/>
            <person name="Nazareth L.V."/>
            <person name="Nelson J."/>
            <person name="Ng B.M."/>
            <person name="Nguyen N.B."/>
            <person name="Nguyen P.Q."/>
            <person name="Nguyen T."/>
            <person name="Obregon M."/>
            <person name="Okwuonu G.O."/>
            <person name="Onwere C.G."/>
            <person name="Orozco G."/>
            <person name="Parra A."/>
            <person name="Patel S."/>
            <person name="Patil S."/>
            <person name="Perez A."/>
            <person name="Perez Y."/>
            <person name="Pham C."/>
            <person name="Primus E.L."/>
            <person name="Pu L.-L."/>
            <person name="Puazo M."/>
            <person name="Qin X."/>
            <person name="Quiroz J.B."/>
            <person name="Reese J."/>
            <person name="Richards S."/>
            <person name="Rives C.M."/>
            <person name="Robberts R."/>
            <person name="Ruiz S.J."/>
            <person name="Ruiz M.J."/>
            <person name="Santibanez J."/>
            <person name="Schneider B.W."/>
            <person name="Sisson I."/>
            <person name="Smith M."/>
            <person name="Sodergren E."/>
            <person name="Song X.-Z."/>
            <person name="Song B.B."/>
            <person name="Summersgill H."/>
            <person name="Thelus R."/>
            <person name="Thornton R.D."/>
            <person name="Trejos Z.Y."/>
            <person name="Usmani K."/>
            <person name="Vattathil S."/>
            <person name="Villasana D."/>
            <person name="Walker D.L."/>
            <person name="Wang S."/>
            <person name="Wang K."/>
            <person name="White C.S."/>
            <person name="Williams A.C."/>
            <person name="Williamson J."/>
            <person name="Wilson K."/>
            <person name="Woghiren I.O."/>
            <person name="Woodworth J.R."/>
            <person name="Worley K.C."/>
            <person name="Wright R.A."/>
            <person name="Wu W."/>
            <person name="Young L."/>
            <person name="Zhang L."/>
            <person name="Zhang J."/>
            <person name="Zhu Y."/>
            <person name="Muzny D.M."/>
            <person name="Weinstock G."/>
            <person name="Gibbs R.A."/>
        </authorList>
    </citation>
    <scope>NUCLEOTIDE SEQUENCE [LARGE SCALE GENOMIC DNA]</scope>
    <source>
        <strain evidence="7">LSR1</strain>
    </source>
</reference>
<dbReference type="Pfam" id="PF05485">
    <property type="entry name" value="THAP"/>
    <property type="match status" value="1"/>
</dbReference>
<evidence type="ECO:0000256" key="3">
    <source>
        <dbReference type="ARBA" id="ARBA00022833"/>
    </source>
</evidence>
<evidence type="ECO:0000256" key="4">
    <source>
        <dbReference type="ARBA" id="ARBA00023125"/>
    </source>
</evidence>
<keyword evidence="1" id="KW-0479">Metal-binding</keyword>
<evidence type="ECO:0000256" key="2">
    <source>
        <dbReference type="ARBA" id="ARBA00022771"/>
    </source>
</evidence>
<keyword evidence="7" id="KW-1185">Reference proteome</keyword>
<protein>
    <recommendedName>
        <fullName evidence="5">THAP-type domain-containing protein</fullName>
    </recommendedName>
</protein>
<evidence type="ECO:0000313" key="7">
    <source>
        <dbReference type="Proteomes" id="UP000007819"/>
    </source>
</evidence>
<dbReference type="GeneID" id="115033417"/>
<name>A0A8R2NNA7_ACYPI</name>
<dbReference type="AlphaFoldDB" id="A0A8R2NNA7"/>
<reference evidence="6" key="2">
    <citation type="submission" date="2022-06" db="UniProtKB">
        <authorList>
            <consortium name="EnsemblMetazoa"/>
        </authorList>
    </citation>
    <scope>IDENTIFICATION</scope>
</reference>
<keyword evidence="4" id="KW-0238">DNA-binding</keyword>
<dbReference type="Proteomes" id="UP000007819">
    <property type="component" value="Chromosome X"/>
</dbReference>
<sequence>MFQKNNELRSLWEKSLNLKLKPTSKVCEKHFDVNDVIKTWESGKGFSKYTICLKIPKLRPGAIPKLTVVNETINDVLQNAVLDISPPKKRKNHDENSMTYNVLNDHSYSTMNDSKSSNNSTSIFEDNISNFDEHLFSSTITSELETTTKKKKNVSRLFSVKITS</sequence>
<keyword evidence="2" id="KW-0863">Zinc-finger</keyword>
<keyword evidence="3" id="KW-0862">Zinc</keyword>
<organism evidence="6 7">
    <name type="scientific">Acyrthosiphon pisum</name>
    <name type="common">Pea aphid</name>
    <dbReference type="NCBI Taxonomy" id="7029"/>
    <lineage>
        <taxon>Eukaryota</taxon>
        <taxon>Metazoa</taxon>
        <taxon>Ecdysozoa</taxon>
        <taxon>Arthropoda</taxon>
        <taxon>Hexapoda</taxon>
        <taxon>Insecta</taxon>
        <taxon>Pterygota</taxon>
        <taxon>Neoptera</taxon>
        <taxon>Paraneoptera</taxon>
        <taxon>Hemiptera</taxon>
        <taxon>Sternorrhyncha</taxon>
        <taxon>Aphidomorpha</taxon>
        <taxon>Aphidoidea</taxon>
        <taxon>Aphididae</taxon>
        <taxon>Macrosiphini</taxon>
        <taxon>Acyrthosiphon</taxon>
    </lineage>
</organism>